<dbReference type="AlphaFoldDB" id="A0A397PFX8"/>
<sequence>MAIDLDQPEQDEPQPGSTAYVLQEMQLYSYRPFEDEPDGRPLPDTRLMGGAIADIFDAMVACLIDTRIEPDLEDLAWNIVNVFQRAGERIERGLDDNERAQKRLQKQQDGSEVKSVELERKIAEGITMIERRDTMETFRDMGAEQFEKYLRKPWMPWSGAMVNHKALTSAVLDSRKQIDKRAYQDARVLNPDGPRFVLSAGPNFEDHALICGTLDKLLAQFPDMVLVHGKTPTGGEHIAACWARNRDVPQDPRKPDWDRHGNAAPFKRNDVMLQIMPKGVIVFPGSGIQANLADKARKLGIKVWDFSERRAP</sequence>
<proteinExistence type="predicted"/>
<name>A0A397PFX8_9SPHN</name>
<comment type="caution">
    <text evidence="2">The sequence shown here is derived from an EMBL/GenBank/DDBJ whole genome shotgun (WGS) entry which is preliminary data.</text>
</comment>
<dbReference type="RefSeq" id="WP_119034810.1">
    <property type="nucleotide sequence ID" value="NZ_QXDC01000002.1"/>
</dbReference>
<dbReference type="OrthoDB" id="9806973at2"/>
<gene>
    <name evidence="2" type="ORF">DFR49_1293</name>
</gene>
<feature type="domain" description="YspA cpYpsA-related SLOG" evidence="1">
    <location>
        <begin position="194"/>
        <end position="260"/>
    </location>
</feature>
<dbReference type="InterPro" id="IPR019627">
    <property type="entry name" value="YAcAr"/>
</dbReference>
<dbReference type="Pfam" id="PF10686">
    <property type="entry name" value="YAcAr"/>
    <property type="match status" value="1"/>
</dbReference>
<dbReference type="Proteomes" id="UP000266568">
    <property type="component" value="Unassembled WGS sequence"/>
</dbReference>
<reference evidence="2 3" key="1">
    <citation type="submission" date="2018-08" db="EMBL/GenBank/DDBJ databases">
        <title>Genomic Encyclopedia of Type Strains, Phase IV (KMG-IV): sequencing the most valuable type-strain genomes for metagenomic binning, comparative biology and taxonomic classification.</title>
        <authorList>
            <person name="Goeker M."/>
        </authorList>
    </citation>
    <scope>NUCLEOTIDE SEQUENCE [LARGE SCALE GENOMIC DNA]</scope>
    <source>
        <strain evidence="2 3">DSM 25527</strain>
    </source>
</reference>
<keyword evidence="3" id="KW-1185">Reference proteome</keyword>
<protein>
    <submittedName>
        <fullName evidence="2">Uncharacterized protein DUF2493</fullName>
    </submittedName>
</protein>
<evidence type="ECO:0000313" key="3">
    <source>
        <dbReference type="Proteomes" id="UP000266568"/>
    </source>
</evidence>
<organism evidence="2 3">
    <name type="scientific">Hephaestia caeni</name>
    <dbReference type="NCBI Taxonomy" id="645617"/>
    <lineage>
        <taxon>Bacteria</taxon>
        <taxon>Pseudomonadati</taxon>
        <taxon>Pseudomonadota</taxon>
        <taxon>Alphaproteobacteria</taxon>
        <taxon>Sphingomonadales</taxon>
        <taxon>Sphingomonadaceae</taxon>
        <taxon>Hephaestia</taxon>
    </lineage>
</organism>
<dbReference type="EMBL" id="QXDC01000002">
    <property type="protein sequence ID" value="RIA46739.1"/>
    <property type="molecule type" value="Genomic_DNA"/>
</dbReference>
<evidence type="ECO:0000313" key="2">
    <source>
        <dbReference type="EMBL" id="RIA46739.1"/>
    </source>
</evidence>
<evidence type="ECO:0000259" key="1">
    <source>
        <dbReference type="Pfam" id="PF10686"/>
    </source>
</evidence>
<accession>A0A397PFX8</accession>